<reference evidence="3" key="1">
    <citation type="journal article" date="2019" name="Int. J. Syst. Evol. Microbiol.">
        <title>The Global Catalogue of Microorganisms (GCM) 10K type strain sequencing project: providing services to taxonomists for standard genome sequencing and annotation.</title>
        <authorList>
            <consortium name="The Broad Institute Genomics Platform"/>
            <consortium name="The Broad Institute Genome Sequencing Center for Infectious Disease"/>
            <person name="Wu L."/>
            <person name="Ma J."/>
        </authorList>
    </citation>
    <scope>NUCLEOTIDE SEQUENCE [LARGE SCALE GENOMIC DNA]</scope>
    <source>
        <strain evidence="3">CGMCC 1.15353</strain>
    </source>
</reference>
<feature type="transmembrane region" description="Helical" evidence="1">
    <location>
        <begin position="36"/>
        <end position="55"/>
    </location>
</feature>
<name>A0ABQ1Q6N2_9BACI</name>
<keyword evidence="1" id="KW-1133">Transmembrane helix</keyword>
<dbReference type="EMBL" id="BMIN01000008">
    <property type="protein sequence ID" value="GGD14176.1"/>
    <property type="molecule type" value="Genomic_DNA"/>
</dbReference>
<proteinExistence type="predicted"/>
<keyword evidence="3" id="KW-1185">Reference proteome</keyword>
<protein>
    <recommendedName>
        <fullName evidence="4">CPBP family intramembrane metalloprotease</fullName>
    </recommendedName>
</protein>
<keyword evidence="1" id="KW-0812">Transmembrane</keyword>
<evidence type="ECO:0000256" key="1">
    <source>
        <dbReference type="SAM" id="Phobius"/>
    </source>
</evidence>
<dbReference type="Proteomes" id="UP000642571">
    <property type="component" value="Unassembled WGS sequence"/>
</dbReference>
<organism evidence="2 3">
    <name type="scientific">Pontibacillus salipaludis</name>
    <dbReference type="NCBI Taxonomy" id="1697394"/>
    <lineage>
        <taxon>Bacteria</taxon>
        <taxon>Bacillati</taxon>
        <taxon>Bacillota</taxon>
        <taxon>Bacilli</taxon>
        <taxon>Bacillales</taxon>
        <taxon>Bacillaceae</taxon>
        <taxon>Pontibacillus</taxon>
    </lineage>
</organism>
<sequence length="87" mass="10164">MNDEKKNLYFYMTLGYTGLLLIGLATMRLLSVIHDFQGQAFGIGGFLLVWAYVRFMEKKLGISNKEFIISKVIFVVVFSIFTFWFYI</sequence>
<accession>A0ABQ1Q6N2</accession>
<evidence type="ECO:0000313" key="3">
    <source>
        <dbReference type="Proteomes" id="UP000642571"/>
    </source>
</evidence>
<keyword evidence="1" id="KW-0472">Membrane</keyword>
<dbReference type="RefSeq" id="WP_188653731.1">
    <property type="nucleotide sequence ID" value="NZ_BMIN01000008.1"/>
</dbReference>
<feature type="transmembrane region" description="Helical" evidence="1">
    <location>
        <begin position="9"/>
        <end position="30"/>
    </location>
</feature>
<evidence type="ECO:0008006" key="4">
    <source>
        <dbReference type="Google" id="ProtNLM"/>
    </source>
</evidence>
<feature type="transmembrane region" description="Helical" evidence="1">
    <location>
        <begin position="67"/>
        <end position="86"/>
    </location>
</feature>
<gene>
    <name evidence="2" type="ORF">GCM10011389_22290</name>
</gene>
<comment type="caution">
    <text evidence="2">The sequence shown here is derived from an EMBL/GenBank/DDBJ whole genome shotgun (WGS) entry which is preliminary data.</text>
</comment>
<evidence type="ECO:0000313" key="2">
    <source>
        <dbReference type="EMBL" id="GGD14176.1"/>
    </source>
</evidence>